<evidence type="ECO:0000313" key="3">
    <source>
        <dbReference type="Proteomes" id="UP000019118"/>
    </source>
</evidence>
<dbReference type="EnsemblMetazoa" id="XM_019915176.1">
    <property type="protein sequence ID" value="XP_019770735.1"/>
    <property type="gene ID" value="LOC109544822"/>
</dbReference>
<dbReference type="Gene3D" id="1.10.287.2250">
    <property type="match status" value="1"/>
</dbReference>
<dbReference type="Proteomes" id="UP000019118">
    <property type="component" value="Unassembled WGS sequence"/>
</dbReference>
<proteinExistence type="predicted"/>
<dbReference type="InterPro" id="IPR013201">
    <property type="entry name" value="Prot_inhib_I29"/>
</dbReference>
<evidence type="ECO:0000259" key="1">
    <source>
        <dbReference type="SMART" id="SM00848"/>
    </source>
</evidence>
<dbReference type="RefSeq" id="XP_019770735.1">
    <property type="nucleotide sequence ID" value="XM_019915176.2"/>
</dbReference>
<dbReference type="AlphaFoldDB" id="A0AAR5QC02"/>
<dbReference type="KEGG" id="dpa:109544822"/>
<dbReference type="EnsemblMetazoa" id="XM_019915177.1">
    <property type="protein sequence ID" value="XP_019770736.1"/>
    <property type="gene ID" value="LOC109544822"/>
</dbReference>
<evidence type="ECO:0000313" key="2">
    <source>
        <dbReference type="EnsemblMetazoa" id="XP_019770735.1"/>
    </source>
</evidence>
<dbReference type="InterPro" id="IPR038765">
    <property type="entry name" value="Papain-like_cys_pep_sf"/>
</dbReference>
<reference evidence="3" key="1">
    <citation type="journal article" date="2013" name="Genome Biol.">
        <title>Draft genome of the mountain pine beetle, Dendroctonus ponderosae Hopkins, a major forest pest.</title>
        <authorList>
            <person name="Keeling C.I."/>
            <person name="Yuen M.M."/>
            <person name="Liao N.Y."/>
            <person name="Docking T.R."/>
            <person name="Chan S.K."/>
            <person name="Taylor G.A."/>
            <person name="Palmquist D.L."/>
            <person name="Jackman S.D."/>
            <person name="Nguyen A."/>
            <person name="Li M."/>
            <person name="Henderson H."/>
            <person name="Janes J.K."/>
            <person name="Zhao Y."/>
            <person name="Pandoh P."/>
            <person name="Moore R."/>
            <person name="Sperling F.A."/>
            <person name="Huber D.P."/>
            <person name="Birol I."/>
            <person name="Jones S.J."/>
            <person name="Bohlmann J."/>
        </authorList>
    </citation>
    <scope>NUCLEOTIDE SEQUENCE</scope>
</reference>
<keyword evidence="3" id="KW-1185">Reference proteome</keyword>
<dbReference type="GeneID" id="109544822"/>
<sequence>MTAPVLLSDQEEWTKFKTGFKKSYEAPDEESRRFEIFQNNLKNIKEHNEKFAKGEVTYTQGVNQFADLTPEEFKNRFTGYRGKPKGSN</sequence>
<name>A0AAR5QC02_DENPD</name>
<accession>A0AAR5QC02</accession>
<dbReference type="SMART" id="SM00848">
    <property type="entry name" value="Inhibitor_I29"/>
    <property type="match status" value="1"/>
</dbReference>
<dbReference type="SUPFAM" id="SSF54001">
    <property type="entry name" value="Cysteine proteinases"/>
    <property type="match status" value="1"/>
</dbReference>
<feature type="domain" description="Cathepsin propeptide inhibitor" evidence="1">
    <location>
        <begin position="13"/>
        <end position="73"/>
    </location>
</feature>
<dbReference type="RefSeq" id="XP_019770736.1">
    <property type="nucleotide sequence ID" value="XM_019915177.2"/>
</dbReference>
<dbReference type="Pfam" id="PF08246">
    <property type="entry name" value="Inhibitor_I29"/>
    <property type="match status" value="1"/>
</dbReference>
<reference evidence="2" key="2">
    <citation type="submission" date="2024-08" db="UniProtKB">
        <authorList>
            <consortium name="EnsemblMetazoa"/>
        </authorList>
    </citation>
    <scope>IDENTIFICATION</scope>
</reference>
<organism evidence="2 3">
    <name type="scientific">Dendroctonus ponderosae</name>
    <name type="common">Mountain pine beetle</name>
    <dbReference type="NCBI Taxonomy" id="77166"/>
    <lineage>
        <taxon>Eukaryota</taxon>
        <taxon>Metazoa</taxon>
        <taxon>Ecdysozoa</taxon>
        <taxon>Arthropoda</taxon>
        <taxon>Hexapoda</taxon>
        <taxon>Insecta</taxon>
        <taxon>Pterygota</taxon>
        <taxon>Neoptera</taxon>
        <taxon>Endopterygota</taxon>
        <taxon>Coleoptera</taxon>
        <taxon>Polyphaga</taxon>
        <taxon>Cucujiformia</taxon>
        <taxon>Curculionidae</taxon>
        <taxon>Scolytinae</taxon>
        <taxon>Dendroctonus</taxon>
    </lineage>
</organism>
<protein>
    <recommendedName>
        <fullName evidence="1">Cathepsin propeptide inhibitor domain-containing protein</fullName>
    </recommendedName>
</protein>